<dbReference type="Gene3D" id="2.30.30.760">
    <property type="match status" value="1"/>
</dbReference>
<dbReference type="GO" id="GO:0042597">
    <property type="term" value="C:periplasmic space"/>
    <property type="evidence" value="ECO:0007669"/>
    <property type="project" value="UniProtKB-SubCell"/>
</dbReference>
<evidence type="ECO:0000256" key="3">
    <source>
        <dbReference type="ARBA" id="ARBA00014754"/>
    </source>
</evidence>
<evidence type="ECO:0000256" key="6">
    <source>
        <dbReference type="ARBA" id="ARBA00025643"/>
    </source>
</evidence>
<sequence>MKQRTSSFRQLLAKCLAPLPVLLALPTLGYSATAAATFTSTEQLIGATEAFLEQATTEYLQRSEIQGRHEIRVNRLDPRLRLPLCDQPLTTTLESPAQPLGRVTTRVRCDGSAPWTVFVPAEVRLYRPIVVLTRPLKRMSVVKATDLSLVERDVGQLGQNFLTDLNQAIGKKLTRQLGSDQILLSTHLQIAEVIRRGDQVVISARGASVSVRMPGEALTDGAPGEQINVRNLRSQRVVRARVVGPGQVEVPM</sequence>
<gene>
    <name evidence="7" type="ORF">SAMN05216576_105127</name>
</gene>
<reference evidence="8" key="1">
    <citation type="submission" date="2016-10" db="EMBL/GenBank/DDBJ databases">
        <authorList>
            <person name="Varghese N."/>
            <person name="Submissions S."/>
        </authorList>
    </citation>
    <scope>NUCLEOTIDE SEQUENCE [LARGE SCALE GENOMIC DNA]</scope>
    <source>
        <strain evidence="8">DSM 26382</strain>
    </source>
</reference>
<evidence type="ECO:0000313" key="7">
    <source>
        <dbReference type="EMBL" id="SDC67304.1"/>
    </source>
</evidence>
<keyword evidence="4" id="KW-0732">Signal</keyword>
<dbReference type="InterPro" id="IPR041231">
    <property type="entry name" value="FlgA_N"/>
</dbReference>
<dbReference type="PANTHER" id="PTHR36307:SF1">
    <property type="entry name" value="FLAGELLA BASAL BODY P-RING FORMATION PROTEIN FLGA"/>
    <property type="match status" value="1"/>
</dbReference>
<keyword evidence="8" id="KW-1185">Reference proteome</keyword>
<comment type="function">
    <text evidence="6">Involved in the assembly process of the P-ring formation. It may associate with FlgF on the rod constituting a structure essential for the P-ring assembly or may act as a modulator protein for the P-ring assembly.</text>
</comment>
<dbReference type="EMBL" id="FMZQ01000005">
    <property type="protein sequence ID" value="SDC67304.1"/>
    <property type="molecule type" value="Genomic_DNA"/>
</dbReference>
<dbReference type="NCBIfam" id="TIGR03170">
    <property type="entry name" value="flgA_cterm"/>
    <property type="match status" value="1"/>
</dbReference>
<dbReference type="InterPro" id="IPR039246">
    <property type="entry name" value="Flagellar_FlgA"/>
</dbReference>
<keyword evidence="7" id="KW-0282">Flagellum</keyword>
<comment type="subcellular location">
    <subcellularLocation>
        <location evidence="1">Periplasm</location>
    </subcellularLocation>
</comment>
<keyword evidence="7" id="KW-0966">Cell projection</keyword>
<dbReference type="RefSeq" id="WP_074856809.1">
    <property type="nucleotide sequence ID" value="NZ_FMZQ01000005.1"/>
</dbReference>
<dbReference type="InterPro" id="IPR013974">
    <property type="entry name" value="SAF"/>
</dbReference>
<organism evidence="7 8">
    <name type="scientific">Ectopseudomonas chengduensis</name>
    <dbReference type="NCBI Taxonomy" id="489632"/>
    <lineage>
        <taxon>Bacteria</taxon>
        <taxon>Pseudomonadati</taxon>
        <taxon>Pseudomonadota</taxon>
        <taxon>Gammaproteobacteria</taxon>
        <taxon>Pseudomonadales</taxon>
        <taxon>Pseudomonadaceae</taxon>
        <taxon>Ectopseudomonas</taxon>
    </lineage>
</organism>
<proteinExistence type="inferred from homology"/>
<dbReference type="PANTHER" id="PTHR36307">
    <property type="entry name" value="FLAGELLA BASAL BODY P-RING FORMATION PROTEIN FLGA"/>
    <property type="match status" value="1"/>
</dbReference>
<protein>
    <recommendedName>
        <fullName evidence="3">Flagella basal body P-ring formation protein FlgA</fullName>
    </recommendedName>
</protein>
<dbReference type="GO" id="GO:0044780">
    <property type="term" value="P:bacterial-type flagellum assembly"/>
    <property type="evidence" value="ECO:0007669"/>
    <property type="project" value="InterPro"/>
</dbReference>
<dbReference type="Pfam" id="PF17656">
    <property type="entry name" value="ChapFlgA_N"/>
    <property type="match status" value="1"/>
</dbReference>
<dbReference type="SMART" id="SM00858">
    <property type="entry name" value="SAF"/>
    <property type="match status" value="1"/>
</dbReference>
<evidence type="ECO:0000313" key="8">
    <source>
        <dbReference type="Proteomes" id="UP000199467"/>
    </source>
</evidence>
<dbReference type="CDD" id="cd11614">
    <property type="entry name" value="SAF_CpaB_FlgA_like"/>
    <property type="match status" value="1"/>
</dbReference>
<evidence type="ECO:0000256" key="4">
    <source>
        <dbReference type="ARBA" id="ARBA00022729"/>
    </source>
</evidence>
<dbReference type="Gene3D" id="3.90.1210.10">
    <property type="entry name" value="Antifreeze-like/N-acetylneuraminic acid synthase C-terminal domain"/>
    <property type="match status" value="1"/>
</dbReference>
<name>A0A1G6NIV4_9GAMM</name>
<comment type="similarity">
    <text evidence="2">Belongs to the FlgA family.</text>
</comment>
<dbReference type="Pfam" id="PF13144">
    <property type="entry name" value="ChapFlgA"/>
    <property type="match status" value="1"/>
</dbReference>
<accession>A0A1G6NIV4</accession>
<keyword evidence="5" id="KW-0574">Periplasm</keyword>
<dbReference type="Proteomes" id="UP000199467">
    <property type="component" value="Unassembled WGS sequence"/>
</dbReference>
<evidence type="ECO:0000256" key="1">
    <source>
        <dbReference type="ARBA" id="ARBA00004418"/>
    </source>
</evidence>
<dbReference type="InterPro" id="IPR017585">
    <property type="entry name" value="SAF_FlgA"/>
</dbReference>
<evidence type="ECO:0000256" key="2">
    <source>
        <dbReference type="ARBA" id="ARBA00010474"/>
    </source>
</evidence>
<dbReference type="AlphaFoldDB" id="A0A1G6NIV4"/>
<evidence type="ECO:0000256" key="5">
    <source>
        <dbReference type="ARBA" id="ARBA00022764"/>
    </source>
</evidence>
<keyword evidence="7" id="KW-0969">Cilium</keyword>